<gene>
    <name evidence="2" type="ORF">E2C01_011857</name>
</gene>
<feature type="region of interest" description="Disordered" evidence="1">
    <location>
        <begin position="1"/>
        <end position="22"/>
    </location>
</feature>
<dbReference type="Proteomes" id="UP000324222">
    <property type="component" value="Unassembled WGS sequence"/>
</dbReference>
<evidence type="ECO:0000313" key="3">
    <source>
        <dbReference type="Proteomes" id="UP000324222"/>
    </source>
</evidence>
<sequence>MSQDNHLSPARQMKQRAASGGRRADAVFGLRHGLAWGIRRVLPERESKFIRVWVEDESPCRIEEEILEIPLCGNPDLKDLTRGWEVKGKKVPSLGTQSNYNLRHEI</sequence>
<proteinExistence type="predicted"/>
<dbReference type="AlphaFoldDB" id="A0A5B7DCL3"/>
<protein>
    <submittedName>
        <fullName evidence="2">Uncharacterized protein</fullName>
    </submittedName>
</protein>
<name>A0A5B7DCL3_PORTR</name>
<reference evidence="2 3" key="1">
    <citation type="submission" date="2019-05" db="EMBL/GenBank/DDBJ databases">
        <title>Another draft genome of Portunus trituberculatus and its Hox gene families provides insights of decapod evolution.</title>
        <authorList>
            <person name="Jeong J.-H."/>
            <person name="Song I."/>
            <person name="Kim S."/>
            <person name="Choi T."/>
            <person name="Kim D."/>
            <person name="Ryu S."/>
            <person name="Kim W."/>
        </authorList>
    </citation>
    <scope>NUCLEOTIDE SEQUENCE [LARGE SCALE GENOMIC DNA]</scope>
    <source>
        <tissue evidence="2">Muscle</tissue>
    </source>
</reference>
<evidence type="ECO:0000313" key="2">
    <source>
        <dbReference type="EMBL" id="MPC18957.1"/>
    </source>
</evidence>
<keyword evidence="3" id="KW-1185">Reference proteome</keyword>
<organism evidence="2 3">
    <name type="scientific">Portunus trituberculatus</name>
    <name type="common">Swimming crab</name>
    <name type="synonym">Neptunus trituberculatus</name>
    <dbReference type="NCBI Taxonomy" id="210409"/>
    <lineage>
        <taxon>Eukaryota</taxon>
        <taxon>Metazoa</taxon>
        <taxon>Ecdysozoa</taxon>
        <taxon>Arthropoda</taxon>
        <taxon>Crustacea</taxon>
        <taxon>Multicrustacea</taxon>
        <taxon>Malacostraca</taxon>
        <taxon>Eumalacostraca</taxon>
        <taxon>Eucarida</taxon>
        <taxon>Decapoda</taxon>
        <taxon>Pleocyemata</taxon>
        <taxon>Brachyura</taxon>
        <taxon>Eubrachyura</taxon>
        <taxon>Portunoidea</taxon>
        <taxon>Portunidae</taxon>
        <taxon>Portuninae</taxon>
        <taxon>Portunus</taxon>
    </lineage>
</organism>
<dbReference type="EMBL" id="VSRR010000725">
    <property type="protein sequence ID" value="MPC18957.1"/>
    <property type="molecule type" value="Genomic_DNA"/>
</dbReference>
<comment type="caution">
    <text evidence="2">The sequence shown here is derived from an EMBL/GenBank/DDBJ whole genome shotgun (WGS) entry which is preliminary data.</text>
</comment>
<accession>A0A5B7DCL3</accession>
<evidence type="ECO:0000256" key="1">
    <source>
        <dbReference type="SAM" id="MobiDB-lite"/>
    </source>
</evidence>